<accession>A0A077RF80</accession>
<name>A0A077RF80_WHEAT</name>
<dbReference type="EMBL" id="CBUC010000003">
    <property type="protein sequence ID" value="CDJ26256.1"/>
    <property type="molecule type" value="Genomic_DNA"/>
</dbReference>
<feature type="compositionally biased region" description="Basic and acidic residues" evidence="1">
    <location>
        <begin position="264"/>
        <end position="276"/>
    </location>
</feature>
<gene>
    <name evidence="3" type="ORF">TRAES_3BF000900010CFD_c1</name>
    <name evidence="2" type="ORF">TRAES_3BF001000010CFD_c1</name>
</gene>
<dbReference type="EMBL" id="HG670306">
    <property type="protein sequence ID" value="CDM85627.1"/>
    <property type="molecule type" value="Genomic_DNA"/>
</dbReference>
<evidence type="ECO:0000313" key="3">
    <source>
        <dbReference type="EMBL" id="CDM85627.1"/>
    </source>
</evidence>
<protein>
    <submittedName>
        <fullName evidence="2">(bread wheat) hypothetical protein</fullName>
    </submittedName>
</protein>
<dbReference type="AlphaFoldDB" id="A0A077RF80"/>
<sequence length="379" mass="42852">MATLANRDGPSPACGAVDQVADLHLLVHRRAGRWVVIVLGGIEVDLPGTTAWLRRPHWHLHQFFLLLRLPTDDRGWHDCRLPVHCGTAVIRSPLVLVLGPPLPQYSVIGDGLIHGPANDVDCHHALRWVRNQRLQLLCSGPHEHCIRFLLHVRHGVKVRAHLHGVLKLGAVTSRPPEEEGPPANTPREGVALELELKLMAIERRKVDSERREEIEESNDMGTEVLPAVDSKGKESVHAMPEVVLPPTAEEEPKMPTVGDDERMEEPPSSKRRNYDHYHEEGGPSHFCKLILAPELECIPMPLDFTKHFVTVPMEFKLRNNIGFSWRVTVKLMNGRIKIVYMVMFKLLTPNTLKVIIFDDDGIEVVNKYGKHNEDFAARY</sequence>
<dbReference type="HOGENOM" id="CLU_730390_0_0_1"/>
<proteinExistence type="predicted"/>
<organism evidence="3">
    <name type="scientific">Triticum aestivum</name>
    <name type="common">Wheat</name>
    <dbReference type="NCBI Taxonomy" id="4565"/>
    <lineage>
        <taxon>Eukaryota</taxon>
        <taxon>Viridiplantae</taxon>
        <taxon>Streptophyta</taxon>
        <taxon>Embryophyta</taxon>
        <taxon>Tracheophyta</taxon>
        <taxon>Spermatophyta</taxon>
        <taxon>Magnoliopsida</taxon>
        <taxon>Liliopsida</taxon>
        <taxon>Poales</taxon>
        <taxon>Poaceae</taxon>
        <taxon>BOP clade</taxon>
        <taxon>Pooideae</taxon>
        <taxon>Triticodae</taxon>
        <taxon>Triticeae</taxon>
        <taxon>Triticinae</taxon>
        <taxon>Triticum</taxon>
    </lineage>
</organism>
<evidence type="ECO:0000256" key="1">
    <source>
        <dbReference type="SAM" id="MobiDB-lite"/>
    </source>
</evidence>
<evidence type="ECO:0000313" key="2">
    <source>
        <dbReference type="EMBL" id="CDJ26256.1"/>
    </source>
</evidence>
<feature type="region of interest" description="Disordered" evidence="1">
    <location>
        <begin position="247"/>
        <end position="276"/>
    </location>
</feature>
<reference evidence="3" key="1">
    <citation type="journal article" date="2014" name="Science">
        <title>Structural and functional partitioning of bread wheat chromosome 3B.</title>
        <authorList>
            <person name="Choulet F."/>
            <person name="Alberti A."/>
            <person name="Theil S."/>
            <person name="Glover N."/>
            <person name="Barbe V."/>
            <person name="Daron J."/>
            <person name="Pingault L."/>
            <person name="Sourdille P."/>
            <person name="Couloux A."/>
            <person name="Paux E."/>
            <person name="Leroy P."/>
            <person name="Mangenot S."/>
            <person name="Guilhot N."/>
            <person name="Le Gouis J."/>
            <person name="Balfourier F."/>
            <person name="Alaux M."/>
            <person name="Jamilloux V."/>
            <person name="Poulain J."/>
            <person name="Durand C."/>
            <person name="Bellec A."/>
            <person name="Gaspin C."/>
            <person name="Safar J."/>
            <person name="Dolezel J."/>
            <person name="Rogers J."/>
            <person name="Vandepoele K."/>
            <person name="Aury J.M."/>
            <person name="Mayer K."/>
            <person name="Berges H."/>
            <person name="Quesneville H."/>
            <person name="Wincker P."/>
            <person name="Feuillet C."/>
        </authorList>
    </citation>
    <scope>NUCLEOTIDE SEQUENCE</scope>
</reference>